<gene>
    <name evidence="1" type="ORF">IFM89_031451</name>
</gene>
<accession>A0A835HL00</accession>
<reference evidence="1 2" key="1">
    <citation type="submission" date="2020-10" db="EMBL/GenBank/DDBJ databases">
        <title>The Coptis chinensis genome and diversification of protoberbering-type alkaloids.</title>
        <authorList>
            <person name="Wang B."/>
            <person name="Shu S."/>
            <person name="Song C."/>
            <person name="Liu Y."/>
        </authorList>
    </citation>
    <scope>NUCLEOTIDE SEQUENCE [LARGE SCALE GENOMIC DNA]</scope>
    <source>
        <strain evidence="1">HL-2020</strain>
        <tissue evidence="1">Leaf</tissue>
    </source>
</reference>
<proteinExistence type="predicted"/>
<organism evidence="1 2">
    <name type="scientific">Coptis chinensis</name>
    <dbReference type="NCBI Taxonomy" id="261450"/>
    <lineage>
        <taxon>Eukaryota</taxon>
        <taxon>Viridiplantae</taxon>
        <taxon>Streptophyta</taxon>
        <taxon>Embryophyta</taxon>
        <taxon>Tracheophyta</taxon>
        <taxon>Spermatophyta</taxon>
        <taxon>Magnoliopsida</taxon>
        <taxon>Ranunculales</taxon>
        <taxon>Ranunculaceae</taxon>
        <taxon>Coptidoideae</taxon>
        <taxon>Coptis</taxon>
    </lineage>
</organism>
<dbReference type="EMBL" id="JADFTS010000007">
    <property type="protein sequence ID" value="KAF9598783.1"/>
    <property type="molecule type" value="Genomic_DNA"/>
</dbReference>
<name>A0A835HL00_9MAGN</name>
<sequence>MGLCCYCYANSEIKMRALMVLFDKNDLIIYVGGSFKLPPDAKEVCHSHYKSEWDSLMMRAVDGDDLNMMDFKKDILKLVEAVVGLQLSYITNGKLVYVNTDGELLQMCGLLAPSKDGFCRIYADLDLGGVDDFLVMTPRISTPVPNALSQLSQVQKGDDTTLLEIKRRVAKKGKKNPTKVASKPKHVKRKHQKELARLKATGFEDELDDDLERERVPLVIPSNPTVQVGKANGNSKEVIIDGLHPEEGYHNSHSSEDDREFEIPPGDEYYRFEAETSNVYFEPEMEMPMTEVVELKHGCPWLAYWRCKDDGFTMKLNTLFNVHTCSAYTDHKNSMADANWKSRVMEDHMKVHYKSTTPQNIIDEVRQKYHVAINYWTA</sequence>
<dbReference type="Proteomes" id="UP000631114">
    <property type="component" value="Unassembled WGS sequence"/>
</dbReference>
<keyword evidence="2" id="KW-1185">Reference proteome</keyword>
<comment type="caution">
    <text evidence="1">The sequence shown here is derived from an EMBL/GenBank/DDBJ whole genome shotgun (WGS) entry which is preliminary data.</text>
</comment>
<protein>
    <recommendedName>
        <fullName evidence="3">Transposase MuDR plant domain-containing protein</fullName>
    </recommendedName>
</protein>
<evidence type="ECO:0000313" key="1">
    <source>
        <dbReference type="EMBL" id="KAF9598783.1"/>
    </source>
</evidence>
<dbReference type="AlphaFoldDB" id="A0A835HL00"/>
<evidence type="ECO:0000313" key="2">
    <source>
        <dbReference type="Proteomes" id="UP000631114"/>
    </source>
</evidence>
<evidence type="ECO:0008006" key="3">
    <source>
        <dbReference type="Google" id="ProtNLM"/>
    </source>
</evidence>